<evidence type="ECO:0000259" key="1">
    <source>
        <dbReference type="Pfam" id="PF20243"/>
    </source>
</evidence>
<dbReference type="AlphaFoldDB" id="A0AAJ5WVL9"/>
<feature type="domain" description="Copper-binding protein MbnP-like" evidence="1">
    <location>
        <begin position="44"/>
        <end position="244"/>
    </location>
</feature>
<name>A0AAJ5WVL9_9BACT</name>
<evidence type="ECO:0000313" key="3">
    <source>
        <dbReference type="Proteomes" id="UP001220610"/>
    </source>
</evidence>
<gene>
    <name evidence="2" type="ORF">P0Y53_02730</name>
</gene>
<proteinExistence type="predicted"/>
<dbReference type="EMBL" id="CP119311">
    <property type="protein sequence ID" value="WEK36403.1"/>
    <property type="molecule type" value="Genomic_DNA"/>
</dbReference>
<sequence>MRVSPGPTRRIPVLTGVFLILTGTLLSACQRELHFDPADAPGHNIQLHFKAVVQDDTEDMVFGSSYTNAFNESFQVDQFKFYVHAIQLINTDSGKVFQVPVDQYYLVNFRDSASCVLPITVPSYKYNRLAFMLGVDSARNVSGAQTGALDPLNGMFWTWNTGYIMAKLEGQSPVSTAPGHAFEYHIGGFRQADNVVRQITLLFPYGDAVDMQPNGHSSIHITADVLAWFKNPHDIKISTNPTCMTPGTLAMQIAENYAKMFTVTSIHNE</sequence>
<evidence type="ECO:0000313" key="2">
    <source>
        <dbReference type="EMBL" id="WEK36403.1"/>
    </source>
</evidence>
<protein>
    <recommendedName>
        <fullName evidence="1">Copper-binding protein MbnP-like domain-containing protein</fullName>
    </recommendedName>
</protein>
<dbReference type="InterPro" id="IPR046863">
    <property type="entry name" value="MbnP-like_dom"/>
</dbReference>
<accession>A0AAJ5WVL9</accession>
<organism evidence="2 3">
    <name type="scientific">Candidatus Pseudobacter hemicellulosilyticus</name>
    <dbReference type="NCBI Taxonomy" id="3121375"/>
    <lineage>
        <taxon>Bacteria</taxon>
        <taxon>Pseudomonadati</taxon>
        <taxon>Bacteroidota</taxon>
        <taxon>Chitinophagia</taxon>
        <taxon>Chitinophagales</taxon>
        <taxon>Chitinophagaceae</taxon>
        <taxon>Pseudobacter</taxon>
    </lineage>
</organism>
<dbReference type="PROSITE" id="PS51257">
    <property type="entry name" value="PROKAR_LIPOPROTEIN"/>
    <property type="match status" value="1"/>
</dbReference>
<reference evidence="2" key="1">
    <citation type="submission" date="2023-03" db="EMBL/GenBank/DDBJ databases">
        <title>Andean soil-derived lignocellulolytic bacterial consortium as a source of novel taxa and putative plastic-active enzymes.</title>
        <authorList>
            <person name="Diaz-Garcia L."/>
            <person name="Chuvochina M."/>
            <person name="Feuerriegel G."/>
            <person name="Bunk B."/>
            <person name="Sproer C."/>
            <person name="Streit W.R."/>
            <person name="Rodriguez L.M."/>
            <person name="Overmann J."/>
            <person name="Jimenez D.J."/>
        </authorList>
    </citation>
    <scope>NUCLEOTIDE SEQUENCE</scope>
    <source>
        <strain evidence="2">MAG 7</strain>
    </source>
</reference>
<dbReference type="Proteomes" id="UP001220610">
    <property type="component" value="Chromosome"/>
</dbReference>
<dbReference type="Pfam" id="PF20243">
    <property type="entry name" value="MbnP"/>
    <property type="match status" value="1"/>
</dbReference>